<gene>
    <name evidence="2" type="ORF">ACFPOE_18710</name>
</gene>
<dbReference type="Proteomes" id="UP001596037">
    <property type="component" value="Unassembled WGS sequence"/>
</dbReference>
<reference evidence="3" key="1">
    <citation type="journal article" date="2019" name="Int. J. Syst. Evol. Microbiol.">
        <title>The Global Catalogue of Microorganisms (GCM) 10K type strain sequencing project: providing services to taxonomists for standard genome sequencing and annotation.</title>
        <authorList>
            <consortium name="The Broad Institute Genomics Platform"/>
            <consortium name="The Broad Institute Genome Sequencing Center for Infectious Disease"/>
            <person name="Wu L."/>
            <person name="Ma J."/>
        </authorList>
    </citation>
    <scope>NUCLEOTIDE SEQUENCE [LARGE SCALE GENOMIC DNA]</scope>
    <source>
        <strain evidence="3">CCUG 57401</strain>
    </source>
</reference>
<comment type="caution">
    <text evidence="2">The sequence shown here is derived from an EMBL/GenBank/DDBJ whole genome shotgun (WGS) entry which is preliminary data.</text>
</comment>
<name>A0ABW0NKV7_9BURK</name>
<organism evidence="2 3">
    <name type="scientific">Caenimonas terrae</name>
    <dbReference type="NCBI Taxonomy" id="696074"/>
    <lineage>
        <taxon>Bacteria</taxon>
        <taxon>Pseudomonadati</taxon>
        <taxon>Pseudomonadota</taxon>
        <taxon>Betaproteobacteria</taxon>
        <taxon>Burkholderiales</taxon>
        <taxon>Comamonadaceae</taxon>
        <taxon>Caenimonas</taxon>
    </lineage>
</organism>
<dbReference type="EMBL" id="JBHSMF010000009">
    <property type="protein sequence ID" value="MFC5499584.1"/>
    <property type="molecule type" value="Genomic_DNA"/>
</dbReference>
<keyword evidence="1" id="KW-1133">Transmembrane helix</keyword>
<sequence length="209" mass="22602">MGPYDRRTIVGLRIKKTLSSEHELEASDGSRLTVAQLIGQPANPEFNAMRSGAYTSARHTCSAGMIDSEPGPIEILPFRGEVEVRVHADVLRIAGSYRTGRAIKEGRVKLPLRDIAYARSSGSRIDLWLRAGDGSGALLQRLALDLFSDEAAAELLQWLPDVQPWPHGEALSAPAPSANASISSLLWAAVIGIALVAGLVLWVALRRRF</sequence>
<accession>A0ABW0NKV7</accession>
<feature type="transmembrane region" description="Helical" evidence="1">
    <location>
        <begin position="185"/>
        <end position="205"/>
    </location>
</feature>
<evidence type="ECO:0000313" key="3">
    <source>
        <dbReference type="Proteomes" id="UP001596037"/>
    </source>
</evidence>
<keyword evidence="1" id="KW-0812">Transmembrane</keyword>
<keyword evidence="1" id="KW-0472">Membrane</keyword>
<protein>
    <submittedName>
        <fullName evidence="2">Uncharacterized protein</fullName>
    </submittedName>
</protein>
<keyword evidence="3" id="KW-1185">Reference proteome</keyword>
<evidence type="ECO:0000313" key="2">
    <source>
        <dbReference type="EMBL" id="MFC5499584.1"/>
    </source>
</evidence>
<proteinExistence type="predicted"/>
<dbReference type="RefSeq" id="WP_376851803.1">
    <property type="nucleotide sequence ID" value="NZ_JBHSMF010000009.1"/>
</dbReference>
<evidence type="ECO:0000256" key="1">
    <source>
        <dbReference type="SAM" id="Phobius"/>
    </source>
</evidence>